<sequence>MKDCFVKHLPGAKLITDYESMPHFCNLVQPSAVQLALDVSHGGNVNTDDHSCGGVAIQRSRWILLRQNNSTVSSRVGEASRRAGIGGACIASDLVWWCRKDGLLADHLSSWNDAKERLRQGCVVFTILNGVHWVTVIGVHQGNVYVLDYDGLFSVPEKDYVDNVKPASIFAPGCMMWVDASPDHPARVMERLARPNTTLIHLGGNGGSFRDITHAGAGQVMTIKAGAIVDSIQIGSTRHGGGGGVRTVTCTIPASGVIRLYRVETATWEDSTPVINGLVFSIGDHSYVIHGTHGHNVTTVFNNHAGEDVQIVSANSGTMLDGIIFRKP</sequence>
<evidence type="ECO:0000313" key="4">
    <source>
        <dbReference type="EMBL" id="CAF3861787.1"/>
    </source>
</evidence>
<dbReference type="EMBL" id="CAJNOQ010005372">
    <property type="protein sequence ID" value="CAF1096504.1"/>
    <property type="molecule type" value="Genomic_DNA"/>
</dbReference>
<dbReference type="EMBL" id="CAJOBA010006475">
    <property type="protein sequence ID" value="CAF3773800.1"/>
    <property type="molecule type" value="Genomic_DNA"/>
</dbReference>
<dbReference type="Proteomes" id="UP000681722">
    <property type="component" value="Unassembled WGS sequence"/>
</dbReference>
<proteinExistence type="predicted"/>
<gene>
    <name evidence="2" type="ORF">GPM918_LOCUS18532</name>
    <name evidence="1" type="ORF">OVA965_LOCUS14729</name>
    <name evidence="4" type="ORF">SRO942_LOCUS18529</name>
    <name evidence="3" type="ORF">TMI583_LOCUS14735</name>
</gene>
<dbReference type="Gene3D" id="2.100.10.30">
    <property type="entry name" value="Jacalin-like lectin domain"/>
    <property type="match status" value="1"/>
</dbReference>
<dbReference type="EMBL" id="CAJOBC010005372">
    <property type="protein sequence ID" value="CAF3861787.1"/>
    <property type="molecule type" value="Genomic_DNA"/>
</dbReference>
<protein>
    <submittedName>
        <fullName evidence="2">Uncharacterized protein</fullName>
    </submittedName>
</protein>
<evidence type="ECO:0000313" key="2">
    <source>
        <dbReference type="EMBL" id="CAF1096504.1"/>
    </source>
</evidence>
<evidence type="ECO:0000313" key="1">
    <source>
        <dbReference type="EMBL" id="CAF1004476.1"/>
    </source>
</evidence>
<comment type="caution">
    <text evidence="2">The sequence shown here is derived from an EMBL/GenBank/DDBJ whole genome shotgun (WGS) entry which is preliminary data.</text>
</comment>
<name>A0A814NSY4_9BILA</name>
<reference evidence="2" key="1">
    <citation type="submission" date="2021-02" db="EMBL/GenBank/DDBJ databases">
        <authorList>
            <person name="Nowell W R."/>
        </authorList>
    </citation>
    <scope>NUCLEOTIDE SEQUENCE</scope>
</reference>
<evidence type="ECO:0000313" key="5">
    <source>
        <dbReference type="Proteomes" id="UP000663829"/>
    </source>
</evidence>
<dbReference type="AlphaFoldDB" id="A0A814NSY4"/>
<dbReference type="InterPro" id="IPR036404">
    <property type="entry name" value="Jacalin-like_lectin_dom_sf"/>
</dbReference>
<accession>A0A814NSY4</accession>
<organism evidence="2 5">
    <name type="scientific">Didymodactylos carnosus</name>
    <dbReference type="NCBI Taxonomy" id="1234261"/>
    <lineage>
        <taxon>Eukaryota</taxon>
        <taxon>Metazoa</taxon>
        <taxon>Spiralia</taxon>
        <taxon>Gnathifera</taxon>
        <taxon>Rotifera</taxon>
        <taxon>Eurotatoria</taxon>
        <taxon>Bdelloidea</taxon>
        <taxon>Philodinida</taxon>
        <taxon>Philodinidae</taxon>
        <taxon>Didymodactylos</taxon>
    </lineage>
</organism>
<dbReference type="Proteomes" id="UP000677228">
    <property type="component" value="Unassembled WGS sequence"/>
</dbReference>
<dbReference type="EMBL" id="CAJNOK010006466">
    <property type="protein sequence ID" value="CAF1004476.1"/>
    <property type="molecule type" value="Genomic_DNA"/>
</dbReference>
<evidence type="ECO:0000313" key="3">
    <source>
        <dbReference type="EMBL" id="CAF3773800.1"/>
    </source>
</evidence>
<keyword evidence="5" id="KW-1185">Reference proteome</keyword>
<dbReference type="Proteomes" id="UP000682733">
    <property type="component" value="Unassembled WGS sequence"/>
</dbReference>
<dbReference type="Proteomes" id="UP000663829">
    <property type="component" value="Unassembled WGS sequence"/>
</dbReference>